<name>A0A8H5HV51_9AGAR</name>
<evidence type="ECO:0000313" key="3">
    <source>
        <dbReference type="EMBL" id="KAF5390151.1"/>
    </source>
</evidence>
<feature type="transmembrane region" description="Helical" evidence="2">
    <location>
        <begin position="70"/>
        <end position="91"/>
    </location>
</feature>
<dbReference type="Proteomes" id="UP000518752">
    <property type="component" value="Unassembled WGS sequence"/>
</dbReference>
<keyword evidence="2" id="KW-0812">Transmembrane</keyword>
<gene>
    <name evidence="3" type="ORF">D9757_002929</name>
</gene>
<evidence type="ECO:0000256" key="1">
    <source>
        <dbReference type="SAM" id="MobiDB-lite"/>
    </source>
</evidence>
<comment type="caution">
    <text evidence="3">The sequence shown here is derived from an EMBL/GenBank/DDBJ whole genome shotgun (WGS) entry which is preliminary data.</text>
</comment>
<dbReference type="EMBL" id="JAACJN010000016">
    <property type="protein sequence ID" value="KAF5390151.1"/>
    <property type="molecule type" value="Genomic_DNA"/>
</dbReference>
<feature type="transmembrane region" description="Helical" evidence="2">
    <location>
        <begin position="103"/>
        <end position="123"/>
    </location>
</feature>
<reference evidence="3 4" key="1">
    <citation type="journal article" date="2020" name="ISME J.">
        <title>Uncovering the hidden diversity of litter-decomposition mechanisms in mushroom-forming fungi.</title>
        <authorList>
            <person name="Floudas D."/>
            <person name="Bentzer J."/>
            <person name="Ahren D."/>
            <person name="Johansson T."/>
            <person name="Persson P."/>
            <person name="Tunlid A."/>
        </authorList>
    </citation>
    <scope>NUCLEOTIDE SEQUENCE [LARGE SCALE GENOMIC DNA]</scope>
    <source>
        <strain evidence="3 4">CBS 406.79</strain>
    </source>
</reference>
<feature type="region of interest" description="Disordered" evidence="1">
    <location>
        <begin position="157"/>
        <end position="201"/>
    </location>
</feature>
<keyword evidence="2" id="KW-0472">Membrane</keyword>
<keyword evidence="4" id="KW-1185">Reference proteome</keyword>
<dbReference type="OrthoDB" id="2500246at2759"/>
<dbReference type="AlphaFoldDB" id="A0A8H5HV51"/>
<keyword evidence="2" id="KW-1133">Transmembrane helix</keyword>
<sequence>MQRYDRATAHVLPTTLFSSSTSMDFVQTLDPSKLVLFSTAFSFLLSGFASPPYNLPVFLFGIYALENSEAFMSLQTFTGLLGASFLYDVVWMMRNNQHGFIKFLSILLLLAKIPTFFAFALAARQRGAQFGGLGVRGNDLGGPTVWAMPGGFTSGGGYQTVDDEPPAQPAPQRAAAPPPPATQRAAAPPAPPAAPAAYQTV</sequence>
<organism evidence="3 4">
    <name type="scientific">Collybiopsis confluens</name>
    <dbReference type="NCBI Taxonomy" id="2823264"/>
    <lineage>
        <taxon>Eukaryota</taxon>
        <taxon>Fungi</taxon>
        <taxon>Dikarya</taxon>
        <taxon>Basidiomycota</taxon>
        <taxon>Agaricomycotina</taxon>
        <taxon>Agaricomycetes</taxon>
        <taxon>Agaricomycetidae</taxon>
        <taxon>Agaricales</taxon>
        <taxon>Marasmiineae</taxon>
        <taxon>Omphalotaceae</taxon>
        <taxon>Collybiopsis</taxon>
    </lineage>
</organism>
<proteinExistence type="predicted"/>
<protein>
    <submittedName>
        <fullName evidence="3">Uncharacterized protein</fullName>
    </submittedName>
</protein>
<feature type="transmembrane region" description="Helical" evidence="2">
    <location>
        <begin position="34"/>
        <end position="50"/>
    </location>
</feature>
<evidence type="ECO:0000256" key="2">
    <source>
        <dbReference type="SAM" id="Phobius"/>
    </source>
</evidence>
<evidence type="ECO:0000313" key="4">
    <source>
        <dbReference type="Proteomes" id="UP000518752"/>
    </source>
</evidence>
<accession>A0A8H5HV51</accession>